<feature type="chain" id="PRO_5047524529" evidence="1">
    <location>
        <begin position="22"/>
        <end position="222"/>
    </location>
</feature>
<dbReference type="RefSeq" id="WP_191709775.1">
    <property type="nucleotide sequence ID" value="NZ_JACSPQ010000001.1"/>
</dbReference>
<evidence type="ECO:0000313" key="3">
    <source>
        <dbReference type="Proteomes" id="UP000616346"/>
    </source>
</evidence>
<gene>
    <name evidence="2" type="ORF">H9626_05190</name>
</gene>
<dbReference type="Gene3D" id="3.10.50.40">
    <property type="match status" value="1"/>
</dbReference>
<dbReference type="InterPro" id="IPR032252">
    <property type="entry name" value="DUF4827"/>
</dbReference>
<keyword evidence="1" id="KW-0732">Signal</keyword>
<comment type="caution">
    <text evidence="2">The sequence shown here is derived from an EMBL/GenBank/DDBJ whole genome shotgun (WGS) entry which is preliminary data.</text>
</comment>
<dbReference type="PROSITE" id="PS51257">
    <property type="entry name" value="PROKAR_LIPOPROTEIN"/>
    <property type="match status" value="1"/>
</dbReference>
<sequence length="222" mass="24641">MKKIHLLILFAVCAGFFVFQSCDNSKTYAEMEEEERDAINRFKDELTDSIGATFISEDQFLAQDSTTGANEFVLFDETGVYMNIVTRGDGEVLGEGTHNILTRFVEIALSNNDQVGCSVGDTLAINWGVYSSYSQPDEIRVMISGSSYSGSFVGNSVIYDTHNSVAVPSGWLLPLRYLKLVRTTDSEKISRVRLIVPHSEGTSTAISAVYPCYYEITYDLVK</sequence>
<dbReference type="InterPro" id="IPR046357">
    <property type="entry name" value="PPIase_dom_sf"/>
</dbReference>
<name>A0ABR8VAD4_9BACT</name>
<protein>
    <submittedName>
        <fullName evidence="2">DUF4827 domain-containing protein</fullName>
    </submittedName>
</protein>
<feature type="signal peptide" evidence="1">
    <location>
        <begin position="1"/>
        <end position="21"/>
    </location>
</feature>
<keyword evidence="3" id="KW-1185">Reference proteome</keyword>
<evidence type="ECO:0000256" key="1">
    <source>
        <dbReference type="SAM" id="SignalP"/>
    </source>
</evidence>
<dbReference type="EMBL" id="JACSPQ010000001">
    <property type="protein sequence ID" value="MBD8001616.1"/>
    <property type="molecule type" value="Genomic_DNA"/>
</dbReference>
<accession>A0ABR8VAD4</accession>
<dbReference type="Proteomes" id="UP000616346">
    <property type="component" value="Unassembled WGS sequence"/>
</dbReference>
<dbReference type="Pfam" id="PF16109">
    <property type="entry name" value="DUF4827"/>
    <property type="match status" value="1"/>
</dbReference>
<reference evidence="2 3" key="1">
    <citation type="submission" date="2020-08" db="EMBL/GenBank/DDBJ databases">
        <title>A Genomic Blueprint of the Chicken Gut Microbiome.</title>
        <authorList>
            <person name="Gilroy R."/>
            <person name="Ravi A."/>
            <person name="Getino M."/>
            <person name="Pursley I."/>
            <person name="Horton D.L."/>
            <person name="Alikhan N.-F."/>
            <person name="Baker D."/>
            <person name="Gharbi K."/>
            <person name="Hall N."/>
            <person name="Watson M."/>
            <person name="Adriaenssens E.M."/>
            <person name="Foster-Nyarko E."/>
            <person name="Jarju S."/>
            <person name="Secka A."/>
            <person name="Antonio M."/>
            <person name="Oren A."/>
            <person name="Chaudhuri R."/>
            <person name="La Ragione R.M."/>
            <person name="Hildebrand F."/>
            <person name="Pallen M.J."/>
        </authorList>
    </citation>
    <scope>NUCLEOTIDE SEQUENCE [LARGE SCALE GENOMIC DNA]</scope>
    <source>
        <strain evidence="2 3">Sa1YUN3</strain>
    </source>
</reference>
<organism evidence="2 3">
    <name type="scientific">Phocaeicola faecium</name>
    <dbReference type="NCBI Taxonomy" id="2762213"/>
    <lineage>
        <taxon>Bacteria</taxon>
        <taxon>Pseudomonadati</taxon>
        <taxon>Bacteroidota</taxon>
        <taxon>Bacteroidia</taxon>
        <taxon>Bacteroidales</taxon>
        <taxon>Bacteroidaceae</taxon>
        <taxon>Phocaeicola</taxon>
    </lineage>
</organism>
<proteinExistence type="predicted"/>
<evidence type="ECO:0000313" key="2">
    <source>
        <dbReference type="EMBL" id="MBD8001616.1"/>
    </source>
</evidence>